<dbReference type="Proteomes" id="UP001470230">
    <property type="component" value="Unassembled WGS sequence"/>
</dbReference>
<dbReference type="Pfam" id="PF13306">
    <property type="entry name" value="LRR_5"/>
    <property type="match status" value="2"/>
</dbReference>
<dbReference type="EMBL" id="JAPFFF010000075">
    <property type="protein sequence ID" value="KAK8835716.1"/>
    <property type="molecule type" value="Genomic_DNA"/>
</dbReference>
<dbReference type="InterPro" id="IPR036770">
    <property type="entry name" value="Ankyrin_rpt-contain_sf"/>
</dbReference>
<feature type="domain" description="Protein kinase" evidence="1">
    <location>
        <begin position="804"/>
        <end position="1075"/>
    </location>
</feature>
<evidence type="ECO:0000313" key="3">
    <source>
        <dbReference type="Proteomes" id="UP001470230"/>
    </source>
</evidence>
<protein>
    <recommendedName>
        <fullName evidence="1">Protein kinase domain-containing protein</fullName>
    </recommendedName>
</protein>
<dbReference type="PROSITE" id="PS50011">
    <property type="entry name" value="PROTEIN_KINASE_DOM"/>
    <property type="match status" value="1"/>
</dbReference>
<dbReference type="SUPFAM" id="SSF52058">
    <property type="entry name" value="L domain-like"/>
    <property type="match status" value="2"/>
</dbReference>
<evidence type="ECO:0000259" key="1">
    <source>
        <dbReference type="PROSITE" id="PS50011"/>
    </source>
</evidence>
<dbReference type="InterPro" id="IPR026906">
    <property type="entry name" value="LRR_5"/>
</dbReference>
<dbReference type="Pfam" id="PF07714">
    <property type="entry name" value="PK_Tyr_Ser-Thr"/>
    <property type="match status" value="1"/>
</dbReference>
<evidence type="ECO:0000313" key="2">
    <source>
        <dbReference type="EMBL" id="KAK8835716.1"/>
    </source>
</evidence>
<reference evidence="2 3" key="1">
    <citation type="submission" date="2024-04" db="EMBL/GenBank/DDBJ databases">
        <title>Tritrichomonas musculus Genome.</title>
        <authorList>
            <person name="Alves-Ferreira E."/>
            <person name="Grigg M."/>
            <person name="Lorenzi H."/>
            <person name="Galac M."/>
        </authorList>
    </citation>
    <scope>NUCLEOTIDE SEQUENCE [LARGE SCALE GENOMIC DNA]</scope>
    <source>
        <strain evidence="2 3">EAF2021</strain>
    </source>
</reference>
<dbReference type="InterPro" id="IPR011009">
    <property type="entry name" value="Kinase-like_dom_sf"/>
</dbReference>
<dbReference type="InterPro" id="IPR053139">
    <property type="entry name" value="Surface_bspA-like"/>
</dbReference>
<dbReference type="InterPro" id="IPR001245">
    <property type="entry name" value="Ser-Thr/Tyr_kinase_cat_dom"/>
</dbReference>
<dbReference type="Gene3D" id="1.10.510.10">
    <property type="entry name" value="Transferase(Phosphotransferase) domain 1"/>
    <property type="match status" value="1"/>
</dbReference>
<name>A0ABR2GPX3_9EUKA</name>
<proteinExistence type="predicted"/>
<dbReference type="SUPFAM" id="SSF56112">
    <property type="entry name" value="Protein kinase-like (PK-like)"/>
    <property type="match status" value="1"/>
</dbReference>
<organism evidence="2 3">
    <name type="scientific">Tritrichomonas musculus</name>
    <dbReference type="NCBI Taxonomy" id="1915356"/>
    <lineage>
        <taxon>Eukaryota</taxon>
        <taxon>Metamonada</taxon>
        <taxon>Parabasalia</taxon>
        <taxon>Tritrichomonadida</taxon>
        <taxon>Tritrichomonadidae</taxon>
        <taxon>Tritrichomonas</taxon>
    </lineage>
</organism>
<dbReference type="SUPFAM" id="SSF48403">
    <property type="entry name" value="Ankyrin repeat"/>
    <property type="match status" value="1"/>
</dbReference>
<dbReference type="InterPro" id="IPR000719">
    <property type="entry name" value="Prot_kinase_dom"/>
</dbReference>
<accession>A0ABR2GPX3</accession>
<dbReference type="InterPro" id="IPR032675">
    <property type="entry name" value="LRR_dom_sf"/>
</dbReference>
<dbReference type="PANTHER" id="PTHR45661">
    <property type="entry name" value="SURFACE ANTIGEN"/>
    <property type="match status" value="1"/>
</dbReference>
<dbReference type="PANTHER" id="PTHR45661:SF3">
    <property type="entry name" value="IG-LIKE DOMAIN-CONTAINING PROTEIN"/>
    <property type="match status" value="1"/>
</dbReference>
<dbReference type="Gene3D" id="3.80.10.10">
    <property type="entry name" value="Ribonuclease Inhibitor"/>
    <property type="match status" value="4"/>
</dbReference>
<keyword evidence="3" id="KW-1185">Reference proteome</keyword>
<sequence>MDINHYIKQKKELCEVIYRFIDEKIDFEDLKTYILSTKVVTNVAELKSFFRFLGIIANNHKRNQFFLSKIKEIIVFFKDKIKQMINIYDILDVFKQNKNIILYLLESEIITAEDFANVIDDSISIEYKCFFYPEIKDYVNSSDKIAIERKLSELDSDTLNNFKNIRQFGENHHYICSLIRSDLISDFVFYLTLNDISPTEISIKPSIFETNSFLIENKNITPIEYASFFGSKKIFQYLKKKGIPIKRSLLKYAIHSGDCRLIRMIEDDLTDVQEYEKNNETFFVESVKCHHNEIADYMSYKIDENKRLCLSFEFHNFYSFSAEEISNIKNEELFYISCKYDYVDLLEILQDKKVFVKEQEAFEKGIGNSDVLQFLLDNKIIGINKFSKCEKLRRITIPSFVTSIDEYSFYKCKSLKQITIPPSVTRIKANAFDNCSSLQKITIPSSITNIENYTFRRCSSLKEIEIPSSVTTIEECAFQDCSSLQKITIPSDVSIIHINTFNGCSSLKEIEIPSSVTTIEECAFQDCSSLQKITIPSDVSIIHINTFNGCSSLKEITIPSSVTKIEESAFEGCSLLREIVIPSSVTSIEINVFKKCSSLVAITIPCSITTIKEGAFNGCFSLKEITIPSSVTKIKSSAFTNCSSLEEVTIPSSVKKIKYSLFSGCSSLKQITLPESITTIESFAFAGCSSLEKISLPSSISNIDSYAFYWCSSLTEIEIPPEITSIESGTFGGCSSLKKVIFHDSFESIEEYAFFGCFSLDPSSIPSTINVHKNAFDVCFELKKHLQDRCHIQLKNKIFNYDDYKIGQNIGQNYNYPIYKAKEIDTGKEFVFKSSRNVISIFIDYALSNIGIPGILKINWYSDQYLANMDSFENEDRQFPLIISTDYMKNGSLDKVTSDYLRSHGNRTPNMNPTVRSKIIFGIACIMKKVHKLGIIHQNLTMDNILLDDNFEPLINCIGTSVYQANFVDEYHERKLNLFTSPEVIIDDEITIQSDVYSYAIILYLMFSRDPIFKFRKRINKNWLFHFIKNGGRFERPQAIPDDYWDLIERCWHQFPEERPTFEDITDILKNDNYALEEFGMKTDLQELHEYQNRMDKE</sequence>
<gene>
    <name evidence="2" type="ORF">M9Y10_040534</name>
</gene>
<comment type="caution">
    <text evidence="2">The sequence shown here is derived from an EMBL/GenBank/DDBJ whole genome shotgun (WGS) entry which is preliminary data.</text>
</comment>